<dbReference type="RefSeq" id="WP_380891056.1">
    <property type="nucleotide sequence ID" value="NZ_JBHUDY010000002.1"/>
</dbReference>
<evidence type="ECO:0000313" key="2">
    <source>
        <dbReference type="Proteomes" id="UP001597115"/>
    </source>
</evidence>
<dbReference type="InterPro" id="IPR036388">
    <property type="entry name" value="WH-like_DNA-bd_sf"/>
</dbReference>
<keyword evidence="2" id="KW-1185">Reference proteome</keyword>
<dbReference type="SUPFAM" id="SSF46785">
    <property type="entry name" value="Winged helix' DNA-binding domain"/>
    <property type="match status" value="1"/>
</dbReference>
<dbReference type="EMBL" id="JBHUDY010000002">
    <property type="protein sequence ID" value="MFD1613203.1"/>
    <property type="molecule type" value="Genomic_DNA"/>
</dbReference>
<comment type="caution">
    <text evidence="1">The sequence shown here is derived from an EMBL/GenBank/DDBJ whole genome shotgun (WGS) entry which is preliminary data.</text>
</comment>
<evidence type="ECO:0000313" key="1">
    <source>
        <dbReference type="EMBL" id="MFD1613203.1"/>
    </source>
</evidence>
<evidence type="ECO:0008006" key="3">
    <source>
        <dbReference type="Google" id="ProtNLM"/>
    </source>
</evidence>
<accession>A0ABW4I714</accession>
<dbReference type="Proteomes" id="UP001597115">
    <property type="component" value="Unassembled WGS sequence"/>
</dbReference>
<gene>
    <name evidence="1" type="ORF">ACFSCW_15465</name>
</gene>
<name>A0ABW4I714_9SPHN</name>
<organism evidence="1 2">
    <name type="scientific">Sphingomonas tabacisoli</name>
    <dbReference type="NCBI Taxonomy" id="2249466"/>
    <lineage>
        <taxon>Bacteria</taxon>
        <taxon>Pseudomonadati</taxon>
        <taxon>Pseudomonadota</taxon>
        <taxon>Alphaproteobacteria</taxon>
        <taxon>Sphingomonadales</taxon>
        <taxon>Sphingomonadaceae</taxon>
        <taxon>Sphingomonas</taxon>
    </lineage>
</organism>
<protein>
    <recommendedName>
        <fullName evidence="3">MarR family transcriptional regulator</fullName>
    </recommendedName>
</protein>
<dbReference type="InterPro" id="IPR036390">
    <property type="entry name" value="WH_DNA-bd_sf"/>
</dbReference>
<proteinExistence type="predicted"/>
<sequence>MRHPAKLRPAPDEAMLSPGEIGALIEALTFAQRELVSAVKDLRDDYRLGPRGPWIVGQINRGQFRTQADVVRYYKVGRSIITDEMRMLHQAGLVATRTYENDARQLGLTLTTLGEKFADRIGQALGMVIRERVSHYSRPEILACTRLLRDLASGVPAGVWTERQDEEYE</sequence>
<reference evidence="2" key="1">
    <citation type="journal article" date="2019" name="Int. J. Syst. Evol. Microbiol.">
        <title>The Global Catalogue of Microorganisms (GCM) 10K type strain sequencing project: providing services to taxonomists for standard genome sequencing and annotation.</title>
        <authorList>
            <consortium name="The Broad Institute Genomics Platform"/>
            <consortium name="The Broad Institute Genome Sequencing Center for Infectious Disease"/>
            <person name="Wu L."/>
            <person name="Ma J."/>
        </authorList>
    </citation>
    <scope>NUCLEOTIDE SEQUENCE [LARGE SCALE GENOMIC DNA]</scope>
    <source>
        <strain evidence="2">CGMCC 1.16275</strain>
    </source>
</reference>
<dbReference type="Gene3D" id="1.10.10.10">
    <property type="entry name" value="Winged helix-like DNA-binding domain superfamily/Winged helix DNA-binding domain"/>
    <property type="match status" value="1"/>
</dbReference>